<evidence type="ECO:0000313" key="1">
    <source>
        <dbReference type="EMBL" id="PNR34439.1"/>
    </source>
</evidence>
<gene>
    <name evidence="2" type="primary">LOC112272884</name>
    <name evidence="1" type="ORF">PHYPA_024256</name>
</gene>
<proteinExistence type="predicted"/>
<name>A0A2K1IYT8_PHYPA</name>
<dbReference type="EMBL" id="ABEU02000019">
    <property type="protein sequence ID" value="PNR34439.1"/>
    <property type="molecule type" value="Genomic_DNA"/>
</dbReference>
<dbReference type="PANTHER" id="PTHR31934">
    <property type="entry name" value="ALPHA/BETA-HYDROLASES SUPERFAMILY PROTEIN"/>
    <property type="match status" value="1"/>
</dbReference>
<dbReference type="Gramene" id="Pp3c19_17420V3.2">
    <property type="protein sequence ID" value="Pp3c19_17420V3.2"/>
    <property type="gene ID" value="Pp3c19_17420"/>
</dbReference>
<evidence type="ECO:0000313" key="2">
    <source>
        <dbReference type="EnsemblPlants" id="Pp3c19_17420V3.1"/>
    </source>
</evidence>
<accession>A0A2K1IYT8</accession>
<dbReference type="OMA" id="CEFANIN"/>
<dbReference type="GeneID" id="112272884"/>
<reference evidence="1 3" key="2">
    <citation type="journal article" date="2018" name="Plant J.">
        <title>The Physcomitrella patens chromosome-scale assembly reveals moss genome structure and evolution.</title>
        <authorList>
            <person name="Lang D."/>
            <person name="Ullrich K.K."/>
            <person name="Murat F."/>
            <person name="Fuchs J."/>
            <person name="Jenkins J."/>
            <person name="Haas F.B."/>
            <person name="Piednoel M."/>
            <person name="Gundlach H."/>
            <person name="Van Bel M."/>
            <person name="Meyberg R."/>
            <person name="Vives C."/>
            <person name="Morata J."/>
            <person name="Symeonidi A."/>
            <person name="Hiss M."/>
            <person name="Muchero W."/>
            <person name="Kamisugi Y."/>
            <person name="Saleh O."/>
            <person name="Blanc G."/>
            <person name="Decker E.L."/>
            <person name="van Gessel N."/>
            <person name="Grimwood J."/>
            <person name="Hayes R.D."/>
            <person name="Graham S.W."/>
            <person name="Gunter L.E."/>
            <person name="McDaniel S.F."/>
            <person name="Hoernstein S.N.W."/>
            <person name="Larsson A."/>
            <person name="Li F.W."/>
            <person name="Perroud P.F."/>
            <person name="Phillips J."/>
            <person name="Ranjan P."/>
            <person name="Rokshar D.S."/>
            <person name="Rothfels C.J."/>
            <person name="Schneider L."/>
            <person name="Shu S."/>
            <person name="Stevenson D.W."/>
            <person name="Thummler F."/>
            <person name="Tillich M."/>
            <person name="Villarreal Aguilar J.C."/>
            <person name="Widiez T."/>
            <person name="Wong G.K."/>
            <person name="Wymore A."/>
            <person name="Zhang Y."/>
            <person name="Zimmer A.D."/>
            <person name="Quatrano R.S."/>
            <person name="Mayer K.F.X."/>
            <person name="Goodstein D."/>
            <person name="Casacuberta J.M."/>
            <person name="Vandepoele K."/>
            <person name="Reski R."/>
            <person name="Cuming A.C."/>
            <person name="Tuskan G.A."/>
            <person name="Maumus F."/>
            <person name="Salse J."/>
            <person name="Schmutz J."/>
            <person name="Rensing S.A."/>
        </authorList>
    </citation>
    <scope>NUCLEOTIDE SEQUENCE [LARGE SCALE GENOMIC DNA]</scope>
    <source>
        <strain evidence="2 3">cv. Gransden 2004</strain>
    </source>
</reference>
<protein>
    <recommendedName>
        <fullName evidence="4">GPI inositol-deacylase</fullName>
    </recommendedName>
</protein>
<dbReference type="Gene3D" id="3.40.50.1820">
    <property type="entry name" value="alpha/beta hydrolase"/>
    <property type="match status" value="1"/>
</dbReference>
<evidence type="ECO:0000313" key="3">
    <source>
        <dbReference type="Proteomes" id="UP000006727"/>
    </source>
</evidence>
<dbReference type="AlphaFoldDB" id="A0A2K1IYT8"/>
<dbReference type="Gramene" id="Pp3c19_17420V3.1">
    <property type="protein sequence ID" value="Pp3c19_17420V3.1"/>
    <property type="gene ID" value="Pp3c19_17420"/>
</dbReference>
<reference evidence="1 3" key="1">
    <citation type="journal article" date="2008" name="Science">
        <title>The Physcomitrella genome reveals evolutionary insights into the conquest of land by plants.</title>
        <authorList>
            <person name="Rensing S."/>
            <person name="Lang D."/>
            <person name="Zimmer A."/>
            <person name="Terry A."/>
            <person name="Salamov A."/>
            <person name="Shapiro H."/>
            <person name="Nishiyama T."/>
            <person name="Perroud P.-F."/>
            <person name="Lindquist E."/>
            <person name="Kamisugi Y."/>
            <person name="Tanahashi T."/>
            <person name="Sakakibara K."/>
            <person name="Fujita T."/>
            <person name="Oishi K."/>
            <person name="Shin-I T."/>
            <person name="Kuroki Y."/>
            <person name="Toyoda A."/>
            <person name="Suzuki Y."/>
            <person name="Hashimoto A."/>
            <person name="Yamaguchi K."/>
            <person name="Sugano A."/>
            <person name="Kohara Y."/>
            <person name="Fujiyama A."/>
            <person name="Anterola A."/>
            <person name="Aoki S."/>
            <person name="Ashton N."/>
            <person name="Barbazuk W.B."/>
            <person name="Barker E."/>
            <person name="Bennetzen J."/>
            <person name="Bezanilla M."/>
            <person name="Blankenship R."/>
            <person name="Cho S.H."/>
            <person name="Dutcher S."/>
            <person name="Estelle M."/>
            <person name="Fawcett J.A."/>
            <person name="Gundlach H."/>
            <person name="Hanada K."/>
            <person name="Heyl A."/>
            <person name="Hicks K.A."/>
            <person name="Hugh J."/>
            <person name="Lohr M."/>
            <person name="Mayer K."/>
            <person name="Melkozernov A."/>
            <person name="Murata T."/>
            <person name="Nelson D."/>
            <person name="Pils B."/>
            <person name="Prigge M."/>
            <person name="Reiss B."/>
            <person name="Renner T."/>
            <person name="Rombauts S."/>
            <person name="Rushton P."/>
            <person name="Sanderfoot A."/>
            <person name="Schween G."/>
            <person name="Shiu S.-H."/>
            <person name="Stueber K."/>
            <person name="Theodoulou F.L."/>
            <person name="Tu H."/>
            <person name="Van de Peer Y."/>
            <person name="Verrier P.J."/>
            <person name="Waters E."/>
            <person name="Wood A."/>
            <person name="Yang L."/>
            <person name="Cove D."/>
            <person name="Cuming A."/>
            <person name="Hasebe M."/>
            <person name="Lucas S."/>
            <person name="Mishler D.B."/>
            <person name="Reski R."/>
            <person name="Grigoriev I."/>
            <person name="Quatrano R.S."/>
            <person name="Boore J.L."/>
        </authorList>
    </citation>
    <scope>NUCLEOTIDE SEQUENCE [LARGE SCALE GENOMIC DNA]</scope>
    <source>
        <strain evidence="2 3">cv. Gransden 2004</strain>
    </source>
</reference>
<evidence type="ECO:0008006" key="4">
    <source>
        <dbReference type="Google" id="ProtNLM"/>
    </source>
</evidence>
<dbReference type="EnsemblPlants" id="Pp3c19_17420V3.2">
    <property type="protein sequence ID" value="Pp3c19_17420V3.2"/>
    <property type="gene ID" value="Pp3c19_17420"/>
</dbReference>
<dbReference type="PANTHER" id="PTHR31934:SF5">
    <property type="entry name" value="OS05G0557900 PROTEIN"/>
    <property type="match status" value="1"/>
</dbReference>
<reference evidence="2" key="3">
    <citation type="submission" date="2020-12" db="UniProtKB">
        <authorList>
            <consortium name="EnsemblPlants"/>
        </authorList>
    </citation>
    <scope>IDENTIFICATION</scope>
</reference>
<dbReference type="InterPro" id="IPR029058">
    <property type="entry name" value="AB_hydrolase_fold"/>
</dbReference>
<organism evidence="1">
    <name type="scientific">Physcomitrium patens</name>
    <name type="common">Spreading-leaved earth moss</name>
    <name type="synonym">Physcomitrella patens</name>
    <dbReference type="NCBI Taxonomy" id="3218"/>
    <lineage>
        <taxon>Eukaryota</taxon>
        <taxon>Viridiplantae</taxon>
        <taxon>Streptophyta</taxon>
        <taxon>Embryophyta</taxon>
        <taxon>Bryophyta</taxon>
        <taxon>Bryophytina</taxon>
        <taxon>Bryopsida</taxon>
        <taxon>Funariidae</taxon>
        <taxon>Funariales</taxon>
        <taxon>Funariaceae</taxon>
        <taxon>Physcomitrium</taxon>
    </lineage>
</organism>
<dbReference type="RefSeq" id="XP_024356829.1">
    <property type="nucleotide sequence ID" value="XM_024501061.2"/>
</dbReference>
<dbReference type="OrthoDB" id="2016516at2759"/>
<dbReference type="Proteomes" id="UP000006727">
    <property type="component" value="Chromosome 19"/>
</dbReference>
<dbReference type="SUPFAM" id="SSF53474">
    <property type="entry name" value="alpha/beta-Hydrolases"/>
    <property type="match status" value="1"/>
</dbReference>
<dbReference type="PaxDb" id="3218-PP1S172_15V6.1"/>
<dbReference type="EnsemblPlants" id="Pp3c19_17420V3.1">
    <property type="protein sequence ID" value="Pp3c19_17420V3.1"/>
    <property type="gene ID" value="Pp3c19_17420"/>
</dbReference>
<sequence>MDPYIWLEKMVTLKGKWVNKTESQGVEAEATVEVPAHSLSLKTVKKKLGELIHRKGSVSDIGWVMNIDGDPVQDETELFYSIWDTLKIEPFGSGNVPLLGFSYLLVPGLFTNSYPTYFREILAYFKDVLCLQCEFANINTEGSVKSNAAVIRDIVLSQYEQFGKKVVLLGHSKGGTDAAAACAMYWPELKDKVRGLLMLQAPYGGTPLAADLLSEGQFGVLNSLLLGKLASFSNPNGTVDAVRDLTYKNRRDFLKEYPMPRDVPILCLHSNFPPDSKARFKKYMLKENFLNGRLEVPLEMQLGKQMAYMSKYILSRYPGAESDGLVTRKDAVVPGSVVVEFKEDLGHTLVIPEVIHDSQNSEEVPPPPLNASLVCHACVMVLLSTR</sequence>
<keyword evidence="3" id="KW-1185">Reference proteome</keyword>